<accession>A0A7Y7IFX4</accession>
<dbReference type="EMBL" id="JAAMFM010000008">
    <property type="protein sequence ID" value="NVM94760.1"/>
    <property type="molecule type" value="Genomic_DNA"/>
</dbReference>
<sequence length="77" mass="8256">MAELGKLPPGAGGFWGPVWRELALYDARLIDRAVATGEHNIVSTMQSRLANVIDRLVAGAPRGPEDTAEWAAWAGDL</sequence>
<evidence type="ECO:0000313" key="1">
    <source>
        <dbReference type="EMBL" id="NVM94760.1"/>
    </source>
</evidence>
<dbReference type="AlphaFoldDB" id="A0A7Y7IFX4"/>
<keyword evidence="2" id="KW-1185">Reference proteome</keyword>
<reference evidence="1 2" key="1">
    <citation type="submission" date="2020-02" db="EMBL/GenBank/DDBJ databases">
        <title>Genome sequence of strain AETb3-4.</title>
        <authorList>
            <person name="Gao J."/>
            <person name="Zhang X."/>
        </authorList>
    </citation>
    <scope>NUCLEOTIDE SEQUENCE [LARGE SCALE GENOMIC DNA]</scope>
    <source>
        <strain evidence="1 2">AETb3-4</strain>
    </source>
</reference>
<protein>
    <submittedName>
        <fullName evidence="1">Uncharacterized protein</fullName>
    </submittedName>
</protein>
<evidence type="ECO:0000313" key="2">
    <source>
        <dbReference type="Proteomes" id="UP000543556"/>
    </source>
</evidence>
<organism evidence="1 2">
    <name type="scientific">Arthrobacter wenxiniae</name>
    <dbReference type="NCBI Taxonomy" id="2713570"/>
    <lineage>
        <taxon>Bacteria</taxon>
        <taxon>Bacillati</taxon>
        <taxon>Actinomycetota</taxon>
        <taxon>Actinomycetes</taxon>
        <taxon>Micrococcales</taxon>
        <taxon>Micrococcaceae</taxon>
        <taxon>Arthrobacter</taxon>
    </lineage>
</organism>
<dbReference type="Proteomes" id="UP000543556">
    <property type="component" value="Unassembled WGS sequence"/>
</dbReference>
<proteinExistence type="predicted"/>
<name>A0A7Y7IFX4_9MICC</name>
<gene>
    <name evidence="1" type="ORF">G6034_07530</name>
</gene>
<dbReference type="RefSeq" id="WP_176634494.1">
    <property type="nucleotide sequence ID" value="NZ_JAAMFM010000008.1"/>
</dbReference>
<comment type="caution">
    <text evidence="1">The sequence shown here is derived from an EMBL/GenBank/DDBJ whole genome shotgun (WGS) entry which is preliminary data.</text>
</comment>